<evidence type="ECO:0000313" key="2">
    <source>
        <dbReference type="Proteomes" id="UP000085678"/>
    </source>
</evidence>
<organism evidence="2 3">
    <name type="scientific">Lingula anatina</name>
    <name type="common">Brachiopod</name>
    <name type="synonym">Lingula unguis</name>
    <dbReference type="NCBI Taxonomy" id="7574"/>
    <lineage>
        <taxon>Eukaryota</taxon>
        <taxon>Metazoa</taxon>
        <taxon>Spiralia</taxon>
        <taxon>Lophotrochozoa</taxon>
        <taxon>Brachiopoda</taxon>
        <taxon>Linguliformea</taxon>
        <taxon>Lingulata</taxon>
        <taxon>Lingulida</taxon>
        <taxon>Linguloidea</taxon>
        <taxon>Lingulidae</taxon>
        <taxon>Lingula</taxon>
    </lineage>
</organism>
<feature type="chain" id="PRO_5010226392" evidence="1">
    <location>
        <begin position="35"/>
        <end position="306"/>
    </location>
</feature>
<dbReference type="AlphaFoldDB" id="A0A1S3JNW2"/>
<sequence>MVKKQTGRTVLKMVSLNVIGFLVAVVIAAGQTQGVDQDVFTKQMLLYKLNYQVKQMDDELFTTCPGFFTHPDHSSMGIIGRRAAYGDAFLDLEIKLASKTLDDLKKKYLLCLENPSAFRGPTTTKPVTTTTTTTKRTTTMKPTTTTSAIYFGDFGFKVLRAKNITYRNYDFLALEVRIPDDGQSKSVNWCRDYQLLCQSLSRRPTGCGERFKSTYGYQHCASDYNSDMDIGDVLSCNPSRNIASAANLAFGDGRGPARYSYNAFGFHSCTSHSCQKSIEKSDIALSYMKGSWQNNGTETIMYTLCR</sequence>
<accession>A0A1S3JNW2</accession>
<name>A0A1S3JNW2_LINAN</name>
<dbReference type="InParanoid" id="A0A1S3JNW2"/>
<gene>
    <name evidence="3" type="primary">LOC106174862</name>
</gene>
<dbReference type="KEGG" id="lak:106174862"/>
<keyword evidence="2" id="KW-1185">Reference proteome</keyword>
<feature type="signal peptide" evidence="1">
    <location>
        <begin position="1"/>
        <end position="34"/>
    </location>
</feature>
<evidence type="ECO:0000256" key="1">
    <source>
        <dbReference type="SAM" id="SignalP"/>
    </source>
</evidence>
<reference evidence="3" key="1">
    <citation type="submission" date="2025-08" db="UniProtKB">
        <authorList>
            <consortium name="RefSeq"/>
        </authorList>
    </citation>
    <scope>IDENTIFICATION</scope>
    <source>
        <tissue evidence="3">Gonads</tissue>
    </source>
</reference>
<proteinExistence type="predicted"/>
<dbReference type="RefSeq" id="XP_013412042.1">
    <property type="nucleotide sequence ID" value="XM_013556588.1"/>
</dbReference>
<dbReference type="GeneID" id="106174862"/>
<evidence type="ECO:0000313" key="3">
    <source>
        <dbReference type="RefSeq" id="XP_013412042.1"/>
    </source>
</evidence>
<dbReference type="Proteomes" id="UP000085678">
    <property type="component" value="Unplaced"/>
</dbReference>
<protein>
    <submittedName>
        <fullName evidence="3">Uncharacterized protein LOC106174862</fullName>
    </submittedName>
</protein>
<keyword evidence="1" id="KW-0732">Signal</keyword>